<dbReference type="EMBL" id="MN577572">
    <property type="protein sequence ID" value="QGT50836.1"/>
    <property type="molecule type" value="Genomic_DNA"/>
</dbReference>
<dbReference type="GO" id="GO:0000160">
    <property type="term" value="P:phosphorelay signal transduction system"/>
    <property type="evidence" value="ECO:0007669"/>
    <property type="project" value="InterPro"/>
</dbReference>
<feature type="domain" description="Response regulatory" evidence="2">
    <location>
        <begin position="270"/>
        <end position="347"/>
    </location>
</feature>
<dbReference type="Pfam" id="PF00072">
    <property type="entry name" value="Response_reg"/>
    <property type="match status" value="1"/>
</dbReference>
<keyword evidence="1" id="KW-0732">Signal</keyword>
<reference evidence="3" key="1">
    <citation type="journal article" date="2020" name="J. ISSAAS">
        <title>Lactobacilli and other gastrointestinal microbiota of Peromyscus leucopus, reservoir host for agents of Lyme disease and other zoonoses in North America.</title>
        <authorList>
            <person name="Milovic A."/>
            <person name="Bassam K."/>
            <person name="Shao H."/>
            <person name="Chatzistamou I."/>
            <person name="Tufts D.M."/>
            <person name="Diuk-Wasser M."/>
            <person name="Barbour A.G."/>
        </authorList>
    </citation>
    <scope>NUCLEOTIDE SEQUENCE</scope>
    <source>
        <strain evidence="3">LL30</strain>
    </source>
</reference>
<sequence>MNYTAKILTSLICAGVLTPCGWAQVPQAVKAVRGVSSASALGRMDTQVAAGQKAVAAARAAAAAQTVRTPVRSAASSLSRNRLQFENIVTRPIVPTVSADLRPRLVAPTLLQTQEVVRHYETFFADLDKLRKETDPLLGNALREHIKLSETLHPTEVGYYSAKLHMLELRAVQMQKTLFPTDEALKEALEYIQTASMHINKFYTPEVSEVTRAVRPYVQDEFWMEYDWRKGVRDESLTQLPENVHMAVLNDTQDILYMYKQWEREGRFPKGWKVSVYEDTKHLLEALESGSKFDLIISDINVPGGGGRYFVSRLREIGSETPVIGCSMYTRDKIDSEELHDIGFDGYMYGDDMFEESAGFYKWSGYIKNYYYYKRVGNWKR</sequence>
<evidence type="ECO:0000256" key="1">
    <source>
        <dbReference type="SAM" id="SignalP"/>
    </source>
</evidence>
<protein>
    <recommendedName>
        <fullName evidence="2">Response regulatory domain-containing protein</fullName>
    </recommendedName>
</protein>
<gene>
    <name evidence="3" type="ORF">Elusimicrob2101_0990</name>
</gene>
<organism evidence="3">
    <name type="scientific">uncultured Elusimicrobia bacterium</name>
    <dbReference type="NCBI Taxonomy" id="699876"/>
    <lineage>
        <taxon>Bacteria</taxon>
        <taxon>Pseudomonadati</taxon>
        <taxon>Elusimicrobiota</taxon>
        <taxon>Elusimicrobia</taxon>
        <taxon>environmental samples</taxon>
    </lineage>
</organism>
<feature type="signal peptide" evidence="1">
    <location>
        <begin position="1"/>
        <end position="23"/>
    </location>
</feature>
<evidence type="ECO:0000259" key="2">
    <source>
        <dbReference type="Pfam" id="PF00072"/>
    </source>
</evidence>
<dbReference type="SUPFAM" id="SSF52172">
    <property type="entry name" value="CheY-like"/>
    <property type="match status" value="1"/>
</dbReference>
<proteinExistence type="predicted"/>
<feature type="chain" id="PRO_5025066260" description="Response regulatory domain-containing protein" evidence="1">
    <location>
        <begin position="24"/>
        <end position="381"/>
    </location>
</feature>
<dbReference type="Gene3D" id="3.40.50.2300">
    <property type="match status" value="1"/>
</dbReference>
<name>A0A650EMJ6_9BACT</name>
<dbReference type="InterPro" id="IPR001789">
    <property type="entry name" value="Sig_transdc_resp-reg_receiver"/>
</dbReference>
<dbReference type="AlphaFoldDB" id="A0A650EMJ6"/>
<evidence type="ECO:0000313" key="3">
    <source>
        <dbReference type="EMBL" id="QGT50836.1"/>
    </source>
</evidence>
<dbReference type="InterPro" id="IPR011006">
    <property type="entry name" value="CheY-like_superfamily"/>
</dbReference>
<accession>A0A650EMJ6</accession>